<dbReference type="PATRIC" id="fig|698759.3.peg.6190"/>
<reference evidence="2 3" key="1">
    <citation type="submission" date="2012-11" db="EMBL/GenBank/DDBJ databases">
        <authorList>
            <person name="Huguet-Tapia J.C."/>
            <person name="Durkin A.S."/>
            <person name="Pettis G.S."/>
            <person name="Badger J.H."/>
        </authorList>
    </citation>
    <scope>NUCLEOTIDE SEQUENCE [LARGE SCALE GENOMIC DNA]</scope>
    <source>
        <strain evidence="2 3">91-03</strain>
    </source>
</reference>
<evidence type="ECO:0000256" key="1">
    <source>
        <dbReference type="SAM" id="MobiDB-lite"/>
    </source>
</evidence>
<comment type="caution">
    <text evidence="2">The sequence shown here is derived from an EMBL/GenBank/DDBJ whole genome shotgun (WGS) entry which is preliminary data.</text>
</comment>
<evidence type="ECO:0000313" key="2">
    <source>
        <dbReference type="EMBL" id="EKX63123.1"/>
    </source>
</evidence>
<feature type="compositionally biased region" description="Low complexity" evidence="1">
    <location>
        <begin position="57"/>
        <end position="68"/>
    </location>
</feature>
<feature type="compositionally biased region" description="Basic and acidic residues" evidence="1">
    <location>
        <begin position="17"/>
        <end position="32"/>
    </location>
</feature>
<proteinExistence type="predicted"/>
<name>L1KRW3_9ACTN</name>
<dbReference type="AlphaFoldDB" id="L1KRW3"/>
<protein>
    <submittedName>
        <fullName evidence="2">Uncharacterized protein</fullName>
    </submittedName>
</protein>
<dbReference type="Proteomes" id="UP000010411">
    <property type="component" value="Unassembled WGS sequence"/>
</dbReference>
<organism evidence="2 3">
    <name type="scientific">Streptomyces ipomoeae 91-03</name>
    <dbReference type="NCBI Taxonomy" id="698759"/>
    <lineage>
        <taxon>Bacteria</taxon>
        <taxon>Bacillati</taxon>
        <taxon>Actinomycetota</taxon>
        <taxon>Actinomycetes</taxon>
        <taxon>Kitasatosporales</taxon>
        <taxon>Streptomycetaceae</taxon>
        <taxon>Streptomyces</taxon>
    </lineage>
</organism>
<dbReference type="EMBL" id="AEJC01000462">
    <property type="protein sequence ID" value="EKX63123.1"/>
    <property type="molecule type" value="Genomic_DNA"/>
</dbReference>
<feature type="region of interest" description="Disordered" evidence="1">
    <location>
        <begin position="12"/>
        <end position="80"/>
    </location>
</feature>
<keyword evidence="3" id="KW-1185">Reference proteome</keyword>
<dbReference type="RefSeq" id="WP_009326761.1">
    <property type="nucleotide sequence ID" value="NZ_AEJC01000462.1"/>
</dbReference>
<evidence type="ECO:0000313" key="3">
    <source>
        <dbReference type="Proteomes" id="UP000010411"/>
    </source>
</evidence>
<sequence>MAFALAVPLVASAGPVDDVHTSEHARGAEHAGEAAGRGSGTHEHEGGADERAGGADGASSGLGDPKAGAADERDAGDAGVVEDTADSRMLLDLGIATAARCGPELTSPDGIEAQTCVLTRGEETWARTYYRNATGRELSSVLSVMAPGGRTVRVHCAVGAEDEPGACETPRERMRGERGAYSAVAEFAAPDGRGPLLLRSGSNSALP</sequence>
<gene>
    <name evidence="2" type="ORF">STRIP9103_04691</name>
</gene>
<accession>L1KRW3</accession>
<feature type="compositionally biased region" description="Basic and acidic residues" evidence="1">
    <location>
        <begin position="40"/>
        <end position="53"/>
    </location>
</feature>